<gene>
    <name evidence="1" type="ORF">SV7mr_14080</name>
</gene>
<protein>
    <submittedName>
        <fullName evidence="1">Uncharacterized protein</fullName>
    </submittedName>
</protein>
<dbReference type="EMBL" id="CP036272">
    <property type="protein sequence ID" value="QDT58906.1"/>
    <property type="molecule type" value="Genomic_DNA"/>
</dbReference>
<sequence>MAAATVASAGGTLVQSLQFDRLNRISDASDSEDRATPGGVRQHYWAERRFRQAVVSKFLSPKRQLPASFKEAGGQW</sequence>
<name>A0A517SS13_9BACT</name>
<evidence type="ECO:0000313" key="2">
    <source>
        <dbReference type="Proteomes" id="UP000315003"/>
    </source>
</evidence>
<evidence type="ECO:0000313" key="1">
    <source>
        <dbReference type="EMBL" id="QDT58906.1"/>
    </source>
</evidence>
<keyword evidence="2" id="KW-1185">Reference proteome</keyword>
<dbReference type="AlphaFoldDB" id="A0A517SS13"/>
<accession>A0A517SS13</accession>
<organism evidence="1 2">
    <name type="scientific">Stieleria bergensis</name>
    <dbReference type="NCBI Taxonomy" id="2528025"/>
    <lineage>
        <taxon>Bacteria</taxon>
        <taxon>Pseudomonadati</taxon>
        <taxon>Planctomycetota</taxon>
        <taxon>Planctomycetia</taxon>
        <taxon>Pirellulales</taxon>
        <taxon>Pirellulaceae</taxon>
        <taxon>Stieleria</taxon>
    </lineage>
</organism>
<proteinExistence type="predicted"/>
<dbReference type="Proteomes" id="UP000315003">
    <property type="component" value="Chromosome"/>
</dbReference>
<reference evidence="1 2" key="1">
    <citation type="submission" date="2019-02" db="EMBL/GenBank/DDBJ databases">
        <title>Deep-cultivation of Planctomycetes and their phenomic and genomic characterization uncovers novel biology.</title>
        <authorList>
            <person name="Wiegand S."/>
            <person name="Jogler M."/>
            <person name="Boedeker C."/>
            <person name="Pinto D."/>
            <person name="Vollmers J."/>
            <person name="Rivas-Marin E."/>
            <person name="Kohn T."/>
            <person name="Peeters S.H."/>
            <person name="Heuer A."/>
            <person name="Rast P."/>
            <person name="Oberbeckmann S."/>
            <person name="Bunk B."/>
            <person name="Jeske O."/>
            <person name="Meyerdierks A."/>
            <person name="Storesund J.E."/>
            <person name="Kallscheuer N."/>
            <person name="Luecker S."/>
            <person name="Lage O.M."/>
            <person name="Pohl T."/>
            <person name="Merkel B.J."/>
            <person name="Hornburger P."/>
            <person name="Mueller R.-W."/>
            <person name="Bruemmer F."/>
            <person name="Labrenz M."/>
            <person name="Spormann A.M."/>
            <person name="Op den Camp H."/>
            <person name="Overmann J."/>
            <person name="Amann R."/>
            <person name="Jetten M.S.M."/>
            <person name="Mascher T."/>
            <person name="Medema M.H."/>
            <person name="Devos D.P."/>
            <person name="Kaster A.-K."/>
            <person name="Ovreas L."/>
            <person name="Rohde M."/>
            <person name="Galperin M.Y."/>
            <person name="Jogler C."/>
        </authorList>
    </citation>
    <scope>NUCLEOTIDE SEQUENCE [LARGE SCALE GENOMIC DNA]</scope>
    <source>
        <strain evidence="1 2">SV_7m_r</strain>
    </source>
</reference>